<dbReference type="InterPro" id="IPR037294">
    <property type="entry name" value="ABC_BtuC-like"/>
</dbReference>
<evidence type="ECO:0000256" key="2">
    <source>
        <dbReference type="ARBA" id="ARBA00008034"/>
    </source>
</evidence>
<feature type="transmembrane region" description="Helical" evidence="10">
    <location>
        <begin position="269"/>
        <end position="289"/>
    </location>
</feature>
<evidence type="ECO:0000256" key="3">
    <source>
        <dbReference type="ARBA" id="ARBA00022448"/>
    </source>
</evidence>
<evidence type="ECO:0000259" key="11">
    <source>
        <dbReference type="Pfam" id="PF02742"/>
    </source>
</evidence>
<name>A0A366HLB0_9BACT</name>
<dbReference type="InterPro" id="IPR001626">
    <property type="entry name" value="ABC_TroCD"/>
</dbReference>
<keyword evidence="6 10" id="KW-1133">Transmembrane helix</keyword>
<feature type="transmembrane region" description="Helical" evidence="10">
    <location>
        <begin position="165"/>
        <end position="186"/>
    </location>
</feature>
<protein>
    <submittedName>
        <fullName evidence="12">Manganese/zinc/iron transport system permease protein</fullName>
    </submittedName>
</protein>
<evidence type="ECO:0000256" key="10">
    <source>
        <dbReference type="SAM" id="Phobius"/>
    </source>
</evidence>
<feature type="transmembrane region" description="Helical" evidence="10">
    <location>
        <begin position="244"/>
        <end position="263"/>
    </location>
</feature>
<comment type="similarity">
    <text evidence="2 8">Belongs to the ABC-3 integral membrane protein family.</text>
</comment>
<dbReference type="GO" id="GO:0043190">
    <property type="term" value="C:ATP-binding cassette (ABC) transporter complex"/>
    <property type="evidence" value="ECO:0007669"/>
    <property type="project" value="InterPro"/>
</dbReference>
<dbReference type="InterPro" id="IPR036388">
    <property type="entry name" value="WH-like_DNA-bd_sf"/>
</dbReference>
<feature type="domain" description="Iron dependent repressor metal binding and dimerisation" evidence="11">
    <location>
        <begin position="425"/>
        <end position="493"/>
    </location>
</feature>
<evidence type="ECO:0000256" key="7">
    <source>
        <dbReference type="ARBA" id="ARBA00023136"/>
    </source>
</evidence>
<sequence>MSRANWRVAKGGSGDDPRLEMNRQGMISRFARHGRKILMLLLLALVVASPAHAARIGDVTDTNAWEQALRFFSFRDDGLRVALAGCMLLGLNCGLLGGFIVVRRLSLVGDTLSHAVLPGVALGFLWNMSKHPVAILVGATLVGGLAMLVVNVITRTTKLKQDTALGLVLSSFFAIGLCLVSIIQQLPTGNKSGLDKFFFGQAAAISEGDLWLLSGTSLVSLTFLAVCYRGLLTLSFHRGYGETLGLPMSWLHHVLMLLTSFAVVTAMQAVGVVLVSAMLIIPAATAYLLTDRMHRLLVYAAVLGVLTAALGAFFSFLGNNLPTGPFMVLAGAVFFLAAFFLSPRHGWLVRLWRQRSRRLRTERENTLKAMHRVLENRQFHGESVSLLELAQLRRETLEESRLRALELQRAHLATLSEGGKELHFTPQGWQQAQAIVRNHRLWELYLTNIMQFESDHVHDEAEKIEHILGADAVRELERKLAFPQTDPHGRKIPGVREADMAPQPTSDLTGYKS</sequence>
<dbReference type="GO" id="GO:0010043">
    <property type="term" value="P:response to zinc ion"/>
    <property type="evidence" value="ECO:0007669"/>
    <property type="project" value="TreeGrafter"/>
</dbReference>
<gene>
    <name evidence="12" type="ORF">DES53_105128</name>
</gene>
<comment type="caution">
    <text evidence="12">The sequence shown here is derived from an EMBL/GenBank/DDBJ whole genome shotgun (WGS) entry which is preliminary data.</text>
</comment>
<dbReference type="CDD" id="cd06550">
    <property type="entry name" value="TM_ABC_iron-siderophores_like"/>
    <property type="match status" value="1"/>
</dbReference>
<dbReference type="GO" id="GO:0046914">
    <property type="term" value="F:transition metal ion binding"/>
    <property type="evidence" value="ECO:0007669"/>
    <property type="project" value="InterPro"/>
</dbReference>
<proteinExistence type="inferred from homology"/>
<dbReference type="Proteomes" id="UP000253426">
    <property type="component" value="Unassembled WGS sequence"/>
</dbReference>
<dbReference type="OrthoDB" id="9788905at2"/>
<dbReference type="InterPro" id="IPR001367">
    <property type="entry name" value="Fe_dep_repressor"/>
</dbReference>
<comment type="subcellular location">
    <subcellularLocation>
        <location evidence="1 8">Cell membrane</location>
        <topology evidence="1 8">Multi-pass membrane protein</topology>
    </subcellularLocation>
</comment>
<evidence type="ECO:0000256" key="1">
    <source>
        <dbReference type="ARBA" id="ARBA00004651"/>
    </source>
</evidence>
<feature type="transmembrane region" description="Helical" evidence="10">
    <location>
        <begin position="296"/>
        <end position="317"/>
    </location>
</feature>
<dbReference type="SUPFAM" id="SSF81345">
    <property type="entry name" value="ABC transporter involved in vitamin B12 uptake, BtuC"/>
    <property type="match status" value="1"/>
</dbReference>
<dbReference type="Pfam" id="PF00950">
    <property type="entry name" value="ABC-3"/>
    <property type="match status" value="1"/>
</dbReference>
<feature type="transmembrane region" description="Helical" evidence="10">
    <location>
        <begin position="210"/>
        <end position="232"/>
    </location>
</feature>
<evidence type="ECO:0000313" key="13">
    <source>
        <dbReference type="Proteomes" id="UP000253426"/>
    </source>
</evidence>
<dbReference type="PANTHER" id="PTHR30477">
    <property type="entry name" value="ABC-TRANSPORTER METAL-BINDING PROTEIN"/>
    <property type="match status" value="1"/>
</dbReference>
<feature type="transmembrane region" description="Helical" evidence="10">
    <location>
        <begin position="107"/>
        <end position="126"/>
    </location>
</feature>
<dbReference type="PANTHER" id="PTHR30477:SF3">
    <property type="entry name" value="METAL TRANSPORT SYSTEM MEMBRANE PROTEIN CT_069-RELATED"/>
    <property type="match status" value="1"/>
</dbReference>
<evidence type="ECO:0000256" key="4">
    <source>
        <dbReference type="ARBA" id="ARBA00022475"/>
    </source>
</evidence>
<dbReference type="AlphaFoldDB" id="A0A366HLB0"/>
<dbReference type="Gene3D" id="1.10.3470.10">
    <property type="entry name" value="ABC transporter involved in vitamin B12 uptake, BtuC"/>
    <property type="match status" value="1"/>
</dbReference>
<dbReference type="GO" id="GO:0046983">
    <property type="term" value="F:protein dimerization activity"/>
    <property type="evidence" value="ECO:0007669"/>
    <property type="project" value="InterPro"/>
</dbReference>
<keyword evidence="7 10" id="KW-0472">Membrane</keyword>
<dbReference type="FunFam" id="1.10.3470.10:FF:000003">
    <property type="entry name" value="Iron ABC transporter permease SitD"/>
    <property type="match status" value="1"/>
</dbReference>
<accession>A0A366HLB0</accession>
<evidence type="ECO:0000256" key="8">
    <source>
        <dbReference type="RuleBase" id="RU003943"/>
    </source>
</evidence>
<dbReference type="InterPro" id="IPR036421">
    <property type="entry name" value="Fe_dep_repressor_sf"/>
</dbReference>
<dbReference type="InterPro" id="IPR022689">
    <property type="entry name" value="Iron_dep_repressor"/>
</dbReference>
<feature type="transmembrane region" description="Helical" evidence="10">
    <location>
        <begin position="132"/>
        <end position="153"/>
    </location>
</feature>
<feature type="transmembrane region" description="Helical" evidence="10">
    <location>
        <begin position="81"/>
        <end position="102"/>
    </location>
</feature>
<dbReference type="GO" id="GO:0055085">
    <property type="term" value="P:transmembrane transport"/>
    <property type="evidence" value="ECO:0007669"/>
    <property type="project" value="InterPro"/>
</dbReference>
<feature type="compositionally biased region" description="Polar residues" evidence="9">
    <location>
        <begin position="503"/>
        <end position="513"/>
    </location>
</feature>
<keyword evidence="13" id="KW-1185">Reference proteome</keyword>
<evidence type="ECO:0000256" key="9">
    <source>
        <dbReference type="SAM" id="MobiDB-lite"/>
    </source>
</evidence>
<feature type="transmembrane region" description="Helical" evidence="10">
    <location>
        <begin position="323"/>
        <end position="341"/>
    </location>
</feature>
<reference evidence="12 13" key="1">
    <citation type="submission" date="2018-06" db="EMBL/GenBank/DDBJ databases">
        <title>Genomic Encyclopedia of Type Strains, Phase IV (KMG-IV): sequencing the most valuable type-strain genomes for metagenomic binning, comparative biology and taxonomic classification.</title>
        <authorList>
            <person name="Goeker M."/>
        </authorList>
    </citation>
    <scope>NUCLEOTIDE SEQUENCE [LARGE SCALE GENOMIC DNA]</scope>
    <source>
        <strain evidence="12 13">DSM 25532</strain>
    </source>
</reference>
<dbReference type="EMBL" id="QNRR01000005">
    <property type="protein sequence ID" value="RBP43729.1"/>
    <property type="molecule type" value="Genomic_DNA"/>
</dbReference>
<evidence type="ECO:0000256" key="5">
    <source>
        <dbReference type="ARBA" id="ARBA00022692"/>
    </source>
</evidence>
<keyword evidence="3 8" id="KW-0813">Transport</keyword>
<dbReference type="GO" id="GO:0003700">
    <property type="term" value="F:DNA-binding transcription factor activity"/>
    <property type="evidence" value="ECO:0007669"/>
    <property type="project" value="InterPro"/>
</dbReference>
<dbReference type="GO" id="GO:0071281">
    <property type="term" value="P:cellular response to iron ion"/>
    <property type="evidence" value="ECO:0007669"/>
    <property type="project" value="UniProtKB-ARBA"/>
</dbReference>
<keyword evidence="5 8" id="KW-0812">Transmembrane</keyword>
<feature type="region of interest" description="Disordered" evidence="9">
    <location>
        <begin position="482"/>
        <end position="513"/>
    </location>
</feature>
<evidence type="ECO:0000256" key="6">
    <source>
        <dbReference type="ARBA" id="ARBA00022989"/>
    </source>
</evidence>
<dbReference type="SMART" id="SM00529">
    <property type="entry name" value="HTH_DTXR"/>
    <property type="match status" value="1"/>
</dbReference>
<evidence type="ECO:0000313" key="12">
    <source>
        <dbReference type="EMBL" id="RBP43729.1"/>
    </source>
</evidence>
<dbReference type="Gene3D" id="1.10.10.10">
    <property type="entry name" value="Winged helix-like DNA-binding domain superfamily/Winged helix DNA-binding domain"/>
    <property type="match status" value="1"/>
</dbReference>
<dbReference type="Pfam" id="PF02742">
    <property type="entry name" value="Fe_dep_repr_C"/>
    <property type="match status" value="1"/>
</dbReference>
<organism evidence="12 13">
    <name type="scientific">Roseimicrobium gellanilyticum</name>
    <dbReference type="NCBI Taxonomy" id="748857"/>
    <lineage>
        <taxon>Bacteria</taxon>
        <taxon>Pseudomonadati</taxon>
        <taxon>Verrucomicrobiota</taxon>
        <taxon>Verrucomicrobiia</taxon>
        <taxon>Verrucomicrobiales</taxon>
        <taxon>Verrucomicrobiaceae</taxon>
        <taxon>Roseimicrobium</taxon>
    </lineage>
</organism>
<keyword evidence="4" id="KW-1003">Cell membrane</keyword>
<dbReference type="SUPFAM" id="SSF47979">
    <property type="entry name" value="Iron-dependent repressor protein, dimerization domain"/>
    <property type="match status" value="1"/>
</dbReference>